<evidence type="ECO:0000259" key="13">
    <source>
        <dbReference type="PROSITE" id="PS50157"/>
    </source>
</evidence>
<dbReference type="FunFam" id="3.30.160.60:FF:001370">
    <property type="entry name" value="Zinc finger protein"/>
    <property type="match status" value="1"/>
</dbReference>
<evidence type="ECO:0000256" key="11">
    <source>
        <dbReference type="PROSITE-ProRule" id="PRU00042"/>
    </source>
</evidence>
<keyword evidence="3" id="KW-0479">Metal-binding</keyword>
<comment type="caution">
    <text evidence="14">The sequence shown here is derived from an EMBL/GenBank/DDBJ whole genome shotgun (WGS) entry which is preliminary data.</text>
</comment>
<dbReference type="Gene3D" id="3.30.160.60">
    <property type="entry name" value="Classic Zinc Finger"/>
    <property type="match status" value="8"/>
</dbReference>
<feature type="domain" description="C2H2-type" evidence="13">
    <location>
        <begin position="296"/>
        <end position="323"/>
    </location>
</feature>
<evidence type="ECO:0000313" key="14">
    <source>
        <dbReference type="EMBL" id="CAL1536301.1"/>
    </source>
</evidence>
<evidence type="ECO:0000256" key="1">
    <source>
        <dbReference type="ARBA" id="ARBA00004123"/>
    </source>
</evidence>
<evidence type="ECO:0000256" key="3">
    <source>
        <dbReference type="ARBA" id="ARBA00022723"/>
    </source>
</evidence>
<dbReference type="GO" id="GO:0008270">
    <property type="term" value="F:zinc ion binding"/>
    <property type="evidence" value="ECO:0007669"/>
    <property type="project" value="UniProtKB-KW"/>
</dbReference>
<protein>
    <recommendedName>
        <fullName evidence="13">C2H2-type domain-containing protein</fullName>
    </recommendedName>
</protein>
<keyword evidence="5 11" id="KW-0863">Zinc-finger</keyword>
<gene>
    <name evidence="14" type="ORF">GSLYS_00010214001</name>
</gene>
<dbReference type="SUPFAM" id="SSF57667">
    <property type="entry name" value="beta-beta-alpha zinc fingers"/>
    <property type="match status" value="6"/>
</dbReference>
<dbReference type="FunFam" id="3.30.160.60:FF:002343">
    <property type="entry name" value="Zinc finger protein 33A"/>
    <property type="match status" value="1"/>
</dbReference>
<dbReference type="Pfam" id="PF00096">
    <property type="entry name" value="zf-C2H2"/>
    <property type="match status" value="6"/>
</dbReference>
<keyword evidence="9" id="KW-0804">Transcription</keyword>
<dbReference type="PROSITE" id="PS00028">
    <property type="entry name" value="ZINC_FINGER_C2H2_1"/>
    <property type="match status" value="9"/>
</dbReference>
<comment type="similarity">
    <text evidence="2">Belongs to the krueppel C2H2-type zinc-finger protein family.</text>
</comment>
<sequence length="752" mass="85606">MEASLRQNHFFEAILGSGVLIYNIDENEPVCVKFGNIIRIKVVFDPPHGSPSESLEPKHSQATFTESGLSEQTELTKKTGNSDSTHTHIDSQDEVFYPFSGCRAPAFENGLLEEMNSKGQKNTEVKVRKTSKRLKEKHLNAIGTPKRSKRLTQLKKSQNKSMARSSEAELALECDDGESQSIKEVAENTLHDDDINVTGELKTKLRKKDKVVESVSDSAPVKIKKMSSVSQKINKKQVEMGRKRLGPDDRDDELPVSREKIKKLQVDKIVRCDYCEVEFKNQLDFYNHRRAEESEHKCIMCGKVEPYEAHLIVHMQKHRRVKFESSGIGKTNTGLSSASVALTSENSAEEQDSCAKKKSKKERMKCNVCGLVVSSMDSLKIHTMLHTGECAYRCCVCGDNFSSLSSRQHHMDTHVSAKRFKCYPCGQRFISRGELAKHQLTHEIKCALCGETFPNKTSRTCHFRVSHPDDILKCPQCSIMFATQEDLKKHLVYHKKGKKEQCPVCGVVVSKLKDHMLLHSQQANEKMYVCDQCPMRYLRKNNLDRHMRTHTGEKPYACNKCTKRFRSNGMLRKHLLTHTQERPYQCEVCGKRCSVRSNLSIHMRVHSADRSYQCQLCSQAFNHKSSLRGHMKSKHSRESSSMQNIDDLAPQHSTHHLQPPAHLMSEMERVSIVEPVDRHIQLDLPVGLAPTLSSELLLKAEESNHLHQHDYSQMHLQLGYAASLPTSILIDADRMSSVKYDMQQEDSLNNDY</sequence>
<dbReference type="AlphaFoldDB" id="A0AAV2HQC0"/>
<dbReference type="PANTHER" id="PTHR24394:SF44">
    <property type="entry name" value="ZINC FINGER PROTEIN 271-LIKE"/>
    <property type="match status" value="1"/>
</dbReference>
<dbReference type="Proteomes" id="UP001497497">
    <property type="component" value="Unassembled WGS sequence"/>
</dbReference>
<dbReference type="PROSITE" id="PS50157">
    <property type="entry name" value="ZINC_FINGER_C2H2_2"/>
    <property type="match status" value="10"/>
</dbReference>
<dbReference type="FunFam" id="3.30.160.60:FF:000446">
    <property type="entry name" value="Zinc finger protein"/>
    <property type="match status" value="1"/>
</dbReference>
<keyword evidence="8" id="KW-0238">DNA-binding</keyword>
<dbReference type="PANTHER" id="PTHR24394">
    <property type="entry name" value="ZINC FINGER PROTEIN"/>
    <property type="match status" value="1"/>
</dbReference>
<feature type="domain" description="C2H2-type" evidence="13">
    <location>
        <begin position="528"/>
        <end position="555"/>
    </location>
</feature>
<keyword evidence="15" id="KW-1185">Reference proteome</keyword>
<feature type="domain" description="C2H2-type" evidence="13">
    <location>
        <begin position="612"/>
        <end position="640"/>
    </location>
</feature>
<dbReference type="GO" id="GO:0000981">
    <property type="term" value="F:DNA-binding transcription factor activity, RNA polymerase II-specific"/>
    <property type="evidence" value="ECO:0007669"/>
    <property type="project" value="TreeGrafter"/>
</dbReference>
<dbReference type="GO" id="GO:0005634">
    <property type="term" value="C:nucleus"/>
    <property type="evidence" value="ECO:0007669"/>
    <property type="project" value="UniProtKB-SubCell"/>
</dbReference>
<evidence type="ECO:0000313" key="15">
    <source>
        <dbReference type="Proteomes" id="UP001497497"/>
    </source>
</evidence>
<evidence type="ECO:0000256" key="9">
    <source>
        <dbReference type="ARBA" id="ARBA00023163"/>
    </source>
</evidence>
<evidence type="ECO:0000256" key="12">
    <source>
        <dbReference type="SAM" id="MobiDB-lite"/>
    </source>
</evidence>
<feature type="domain" description="C2H2-type" evidence="13">
    <location>
        <begin position="556"/>
        <end position="583"/>
    </location>
</feature>
<feature type="domain" description="C2H2-type" evidence="13">
    <location>
        <begin position="420"/>
        <end position="442"/>
    </location>
</feature>
<dbReference type="GO" id="GO:0003690">
    <property type="term" value="F:double-stranded DNA binding"/>
    <property type="evidence" value="ECO:0007669"/>
    <property type="project" value="UniProtKB-ARBA"/>
</dbReference>
<dbReference type="SMART" id="SM00355">
    <property type="entry name" value="ZnF_C2H2"/>
    <property type="match status" value="12"/>
</dbReference>
<comment type="subcellular location">
    <subcellularLocation>
        <location evidence="1">Nucleus</location>
    </subcellularLocation>
</comment>
<evidence type="ECO:0000256" key="7">
    <source>
        <dbReference type="ARBA" id="ARBA00023015"/>
    </source>
</evidence>
<feature type="domain" description="C2H2-type" evidence="13">
    <location>
        <begin position="444"/>
        <end position="467"/>
    </location>
</feature>
<evidence type="ECO:0000256" key="5">
    <source>
        <dbReference type="ARBA" id="ARBA00022771"/>
    </source>
</evidence>
<keyword evidence="4" id="KW-0677">Repeat</keyword>
<keyword evidence="7" id="KW-0805">Transcription regulation</keyword>
<feature type="domain" description="C2H2-type" evidence="13">
    <location>
        <begin position="392"/>
        <end position="419"/>
    </location>
</feature>
<dbReference type="EMBL" id="CAXITT010000225">
    <property type="protein sequence ID" value="CAL1536301.1"/>
    <property type="molecule type" value="Genomic_DNA"/>
</dbReference>
<feature type="domain" description="C2H2-type" evidence="13">
    <location>
        <begin position="584"/>
        <end position="611"/>
    </location>
</feature>
<feature type="domain" description="C2H2-type" evidence="13">
    <location>
        <begin position="472"/>
        <end position="499"/>
    </location>
</feature>
<keyword evidence="10" id="KW-0539">Nucleus</keyword>
<dbReference type="InterPro" id="IPR013087">
    <property type="entry name" value="Znf_C2H2_type"/>
</dbReference>
<evidence type="ECO:0000256" key="4">
    <source>
        <dbReference type="ARBA" id="ARBA00022737"/>
    </source>
</evidence>
<name>A0AAV2HQC0_LYMST</name>
<evidence type="ECO:0000256" key="6">
    <source>
        <dbReference type="ARBA" id="ARBA00022833"/>
    </source>
</evidence>
<organism evidence="14 15">
    <name type="scientific">Lymnaea stagnalis</name>
    <name type="common">Great pond snail</name>
    <name type="synonym">Helix stagnalis</name>
    <dbReference type="NCBI Taxonomy" id="6523"/>
    <lineage>
        <taxon>Eukaryota</taxon>
        <taxon>Metazoa</taxon>
        <taxon>Spiralia</taxon>
        <taxon>Lophotrochozoa</taxon>
        <taxon>Mollusca</taxon>
        <taxon>Gastropoda</taxon>
        <taxon>Heterobranchia</taxon>
        <taxon>Euthyneura</taxon>
        <taxon>Panpulmonata</taxon>
        <taxon>Hygrophila</taxon>
        <taxon>Lymnaeoidea</taxon>
        <taxon>Lymnaeidae</taxon>
        <taxon>Lymnaea</taxon>
    </lineage>
</organism>
<feature type="region of interest" description="Disordered" evidence="12">
    <location>
        <begin position="48"/>
        <end position="88"/>
    </location>
</feature>
<feature type="compositionally biased region" description="Polar residues" evidence="12">
    <location>
        <begin position="60"/>
        <end position="84"/>
    </location>
</feature>
<evidence type="ECO:0000256" key="10">
    <source>
        <dbReference type="ARBA" id="ARBA00023242"/>
    </source>
</evidence>
<reference evidence="14 15" key="1">
    <citation type="submission" date="2024-04" db="EMBL/GenBank/DDBJ databases">
        <authorList>
            <consortium name="Genoscope - CEA"/>
            <person name="William W."/>
        </authorList>
    </citation>
    <scope>NUCLEOTIDE SEQUENCE [LARGE SCALE GENOMIC DNA]</scope>
</reference>
<accession>A0AAV2HQC0</accession>
<proteinExistence type="inferred from homology"/>
<evidence type="ECO:0000256" key="2">
    <source>
        <dbReference type="ARBA" id="ARBA00006991"/>
    </source>
</evidence>
<feature type="domain" description="C2H2-type" evidence="13">
    <location>
        <begin position="364"/>
        <end position="391"/>
    </location>
</feature>
<keyword evidence="6" id="KW-0862">Zinc</keyword>
<evidence type="ECO:0000256" key="8">
    <source>
        <dbReference type="ARBA" id="ARBA00023125"/>
    </source>
</evidence>
<dbReference type="InterPro" id="IPR036236">
    <property type="entry name" value="Znf_C2H2_sf"/>
</dbReference>